<feature type="region of interest" description="Disordered" evidence="1">
    <location>
        <begin position="619"/>
        <end position="640"/>
    </location>
</feature>
<reference evidence="2" key="1">
    <citation type="journal article" date="2012" name="Proc. Natl. Acad. Sci. U.S.A.">
        <title>Antigenic diversity is generated by distinct evolutionary mechanisms in African trypanosome species.</title>
        <authorList>
            <person name="Jackson A.P."/>
            <person name="Berry A."/>
            <person name="Aslett M."/>
            <person name="Allison H.C."/>
            <person name="Burton P."/>
            <person name="Vavrova-Anderson J."/>
            <person name="Brown R."/>
            <person name="Browne H."/>
            <person name="Corton N."/>
            <person name="Hauser H."/>
            <person name="Gamble J."/>
            <person name="Gilderthorp R."/>
            <person name="Marcello L."/>
            <person name="McQuillan J."/>
            <person name="Otto T.D."/>
            <person name="Quail M.A."/>
            <person name="Sanders M.J."/>
            <person name="van Tonder A."/>
            <person name="Ginger M.L."/>
            <person name="Field M.C."/>
            <person name="Barry J.D."/>
            <person name="Hertz-Fowler C."/>
            <person name="Berriman M."/>
        </authorList>
    </citation>
    <scope>NUCLEOTIDE SEQUENCE</scope>
    <source>
        <strain evidence="2">IL3000</strain>
    </source>
</reference>
<evidence type="ECO:0000313" key="2">
    <source>
        <dbReference type="EMBL" id="CCC91627.1"/>
    </source>
</evidence>
<accession>G0UQG6</accession>
<dbReference type="EMBL" id="HE575320">
    <property type="protein sequence ID" value="CCC91627.1"/>
    <property type="molecule type" value="Genomic_DNA"/>
</dbReference>
<sequence length="1885" mass="208953">MRHRTPCLCLTQNALLGAINRPRHASSSGGNSFALQTVYNILKKRCPHIYDVRAVRLLLCHVLLSERLFSDAIDVLQGMPASWITPGLWEAVMEAAAEGKIPHSELLSKFLALTPQKVSDEGRVVMTGQRLPAQLRGEVAAKAGRSEITGVKPTNRRHNVNDSIKQAKVFCGDDAAVFSFFEVRSESIMCLTEDGERISEWCRLSAAEMGYAEQHYRGLRNVQGWGYGTLHGRGGDSLKEGVVYGLDARLASRLMLRANVSFFGQASPLIALHILKRHIRTCSVLRELSVPLPTTRDSAVVTDVISSAVERPRDVEEGDDLMPSGSSSLTSEPMSSEALSSMQGSRDECRVHPSPFFLFFKIICETRDVLPVGSEGRPVGGRPVAAPAAGLPMIHWELVWRQFQTLNRGCPNWYSIIPEEAADLCQYVIDVLCRGADPWMTLNVARAVSSRHIVDGLDMSLWLMHRLDPSHHTEEANEVTRKVFRWLLNDVGVHLLPQLHHNLIPAVRVLVRLGLQSELRQLYNGILDNVYLFAEDFRAEFMQVMVDLVCPSCSSILSEQDVFVERVCSICLTVVPAKEVGTLPSFQLSSDHIVRLRERKKQVLIKKRRKLHQSIYEWSKNNDGSTTTGPGGNSSMLPRPPIDASSVFKEEVLTDAVPFIPGVSMSKRTAFFPLHGGGASVVINGDEKEGDSTTFDVYAAMEESSRRLQLQESARRYALAQRGVVIPSRHSAAAPPSLLSASSSPTSPYSELQQHAQQSLSLPSTCVAGPWTCVWCREENSEWGSRLECVACGAEMGPTAPWRHFAYATESRDVMEEIRARVANAGERSVDAVVAAYLLMVYRRAFLLRATPHDAERVDQLIQRLCQLHERVLAGCIYMRFVPTRLRSKNNTLLALSQLFGCSDAAYAGLTVQQLKRDDDTFFQTIFTSATCKVCFGQHEWKMCPIVTRDFSTTRRTSISMTPEEKQETVLRHLSLAVEAAIKGGMKDGSLVVNAYTAFVKSPYREFFAEVHSRDVNQLSLLLSRYHQFRRAAFVLCHIPLYLRDDKAYMALVHYFNVPADDARELLGKRSPLGVADGTHPNFVQVALTCCMCLDERHASFECPRLFKWMDGVKQLQQLSGSASTSVGAVADCFGAETQAKRLRVQVDGWTSAGPERLHAFYRFLLQHIDQFQKDPYEVEDNDISEDDLSPRTRCQVGSLFGSSQQGKMDMNEPVIYAINKTNEKLAKANQKKGAFRMYARTPLSFVSRTTTSAMLRMCGYSEEGIHTLLSGSVEGSGNGDGVGGALSSPGDSTALGFSSEAARAAAVPMQECCLLCFDSGHVYFDCPELAAQPTVAAKLEYVVTHVGGIRSRVDGIRAAAAYVYHSYNFGQLTSEMLRANPSLVRVLLRLTRWCFARGLVGAGTRVLRRLPVEMVPPLAPYTDLWRAAGLAEEVIASRRAQLIALFAAEGLAPRIDVPPTRQTYSNRFISGLSHVLHDELCRHCYREGHALATCSVFHAEVSFGRDYVAAYRMSMMSEQLDNDWRDAYLLKLVDFFFAHRHFMPYHIVGVANALNAIAAMWSFRGEPGIAIKHLLNIPPAYRRRQAFAHVLHALRIPTADVKRVLANFYFSPDGTVASNGKSVDNLMTSATNGGGAVAQHLLMPKPAFRDVAMSAVFSQFPEALAALDESEEHMEIIRRRNATQKIMKEFQAGDMKRKSDVANAVPGTVKQRTSSPLLVVQSGDIASLRDDFDPILTELEMAVGMKLGSRHVLFTESIDVIASAIAPKPEEKKSERTQEVTIQPITVAESSASKSPLFDPQKSSKNGPPPLSLERKDSGPYTAPREDSEIVTVFNSNGGRSGKDGRRISSDNSRTSRVAGGGHKRASSSSRWRWQHHRQQNRES</sequence>
<name>G0UQG6_TRYCI</name>
<gene>
    <name evidence="2" type="ORF">TCIL3000_7_4410</name>
</gene>
<organism evidence="2">
    <name type="scientific">Trypanosoma congolense (strain IL3000)</name>
    <dbReference type="NCBI Taxonomy" id="1068625"/>
    <lineage>
        <taxon>Eukaryota</taxon>
        <taxon>Discoba</taxon>
        <taxon>Euglenozoa</taxon>
        <taxon>Kinetoplastea</taxon>
        <taxon>Metakinetoplastina</taxon>
        <taxon>Trypanosomatida</taxon>
        <taxon>Trypanosomatidae</taxon>
        <taxon>Trypanosoma</taxon>
        <taxon>Nannomonas</taxon>
    </lineage>
</organism>
<feature type="compositionally biased region" description="Low complexity" evidence="1">
    <location>
        <begin position="734"/>
        <end position="750"/>
    </location>
</feature>
<feature type="region of interest" description="Disordered" evidence="1">
    <location>
        <begin position="1770"/>
        <end position="1885"/>
    </location>
</feature>
<feature type="region of interest" description="Disordered" evidence="1">
    <location>
        <begin position="312"/>
        <end position="336"/>
    </location>
</feature>
<feature type="compositionally biased region" description="Polar residues" evidence="1">
    <location>
        <begin position="1780"/>
        <end position="1795"/>
    </location>
</feature>
<protein>
    <submittedName>
        <fullName evidence="2">Uncharacterized protein</fullName>
    </submittedName>
</protein>
<feature type="compositionally biased region" description="Basic and acidic residues" evidence="1">
    <location>
        <begin position="1814"/>
        <end position="1829"/>
    </location>
</feature>
<feature type="compositionally biased region" description="Low complexity" evidence="1">
    <location>
        <begin position="321"/>
        <end position="336"/>
    </location>
</feature>
<dbReference type="VEuPathDB" id="TriTrypDB:TcIL3000_7_4410"/>
<feature type="compositionally biased region" description="Basic and acidic residues" evidence="1">
    <location>
        <begin position="1770"/>
        <end position="1779"/>
    </location>
</feature>
<evidence type="ECO:0000256" key="1">
    <source>
        <dbReference type="SAM" id="MobiDB-lite"/>
    </source>
</evidence>
<proteinExistence type="predicted"/>
<feature type="region of interest" description="Disordered" evidence="1">
    <location>
        <begin position="734"/>
        <end position="754"/>
    </location>
</feature>
<feature type="compositionally biased region" description="Basic residues" evidence="1">
    <location>
        <begin position="1874"/>
        <end position="1885"/>
    </location>
</feature>